<name>A0A6A5Q8X8_AMPQU</name>
<dbReference type="EMBL" id="ML979142">
    <property type="protein sequence ID" value="KAF1911802.1"/>
    <property type="molecule type" value="Genomic_DNA"/>
</dbReference>
<feature type="compositionally biased region" description="Low complexity" evidence="1">
    <location>
        <begin position="1"/>
        <end position="21"/>
    </location>
</feature>
<accession>A0A6A5Q8X8</accession>
<evidence type="ECO:0000313" key="2">
    <source>
        <dbReference type="EMBL" id="KAF1911802.1"/>
    </source>
</evidence>
<proteinExistence type="predicted"/>
<dbReference type="AlphaFoldDB" id="A0A6A5Q8X8"/>
<reference evidence="2" key="1">
    <citation type="journal article" date="2020" name="Stud. Mycol.">
        <title>101 Dothideomycetes genomes: a test case for predicting lifestyles and emergence of pathogens.</title>
        <authorList>
            <person name="Haridas S."/>
            <person name="Albert R."/>
            <person name="Binder M."/>
            <person name="Bloem J."/>
            <person name="Labutti K."/>
            <person name="Salamov A."/>
            <person name="Andreopoulos B."/>
            <person name="Baker S."/>
            <person name="Barry K."/>
            <person name="Bills G."/>
            <person name="Bluhm B."/>
            <person name="Cannon C."/>
            <person name="Castanera R."/>
            <person name="Culley D."/>
            <person name="Daum C."/>
            <person name="Ezra D."/>
            <person name="Gonzalez J."/>
            <person name="Henrissat B."/>
            <person name="Kuo A."/>
            <person name="Liang C."/>
            <person name="Lipzen A."/>
            <person name="Lutzoni F."/>
            <person name="Magnuson J."/>
            <person name="Mondo S."/>
            <person name="Nolan M."/>
            <person name="Ohm R."/>
            <person name="Pangilinan J."/>
            <person name="Park H.-J."/>
            <person name="Ramirez L."/>
            <person name="Alfaro M."/>
            <person name="Sun H."/>
            <person name="Tritt A."/>
            <person name="Yoshinaga Y."/>
            <person name="Zwiers L.-H."/>
            <person name="Turgeon B."/>
            <person name="Goodwin S."/>
            <person name="Spatafora J."/>
            <person name="Crous P."/>
            <person name="Grigoriev I."/>
        </authorList>
    </citation>
    <scope>NUCLEOTIDE SEQUENCE</scope>
    <source>
        <strain evidence="2">HMLAC05119</strain>
    </source>
</reference>
<evidence type="ECO:0000313" key="3">
    <source>
        <dbReference type="Proteomes" id="UP000800096"/>
    </source>
</evidence>
<protein>
    <submittedName>
        <fullName evidence="2">Uncharacterized protein</fullName>
    </submittedName>
</protein>
<feature type="region of interest" description="Disordered" evidence="1">
    <location>
        <begin position="1"/>
        <end position="24"/>
    </location>
</feature>
<organism evidence="2 3">
    <name type="scientific">Ampelomyces quisqualis</name>
    <name type="common">Powdery mildew agent</name>
    <dbReference type="NCBI Taxonomy" id="50730"/>
    <lineage>
        <taxon>Eukaryota</taxon>
        <taxon>Fungi</taxon>
        <taxon>Dikarya</taxon>
        <taxon>Ascomycota</taxon>
        <taxon>Pezizomycotina</taxon>
        <taxon>Dothideomycetes</taxon>
        <taxon>Pleosporomycetidae</taxon>
        <taxon>Pleosporales</taxon>
        <taxon>Pleosporineae</taxon>
        <taxon>Phaeosphaeriaceae</taxon>
        <taxon>Ampelomyces</taxon>
    </lineage>
</organism>
<dbReference type="Proteomes" id="UP000800096">
    <property type="component" value="Unassembled WGS sequence"/>
</dbReference>
<evidence type="ECO:0000256" key="1">
    <source>
        <dbReference type="SAM" id="MobiDB-lite"/>
    </source>
</evidence>
<dbReference type="OrthoDB" id="5055014at2759"/>
<gene>
    <name evidence="2" type="ORF">BDU57DRAFT_523811</name>
</gene>
<sequence length="167" mass="19523">MTSHSNTSSSESKHSTASTFSSKHRTNDQTVIELVPKDPTKYCEHWGTIAPYVALDPEYLENLCWSNNPDDLYLETYFHPDKPNVANSYNVEGLKPVVRDTNTDFFILQDVEDRFYLWEAWEGLLLRVPDVWTEGFKSNEQIVMNLIIYMSFVERDSVPIYRDRRSD</sequence>
<keyword evidence="3" id="KW-1185">Reference proteome</keyword>